<keyword evidence="3" id="KW-1185">Reference proteome</keyword>
<dbReference type="AlphaFoldDB" id="A0A7W8MQN6"/>
<gene>
    <name evidence="2" type="ORF">HDF09_001585</name>
</gene>
<reference evidence="2" key="1">
    <citation type="submission" date="2020-08" db="EMBL/GenBank/DDBJ databases">
        <title>Genomic Encyclopedia of Type Strains, Phase IV (KMG-V): Genome sequencing to study the core and pangenomes of soil and plant-associated prokaryotes.</title>
        <authorList>
            <person name="Whitman W."/>
        </authorList>
    </citation>
    <scope>NUCLEOTIDE SEQUENCE [LARGE SCALE GENOMIC DNA]</scope>
    <source>
        <strain evidence="2">M8UP27</strain>
    </source>
</reference>
<proteinExistence type="predicted"/>
<comment type="caution">
    <text evidence="2">The sequence shown here is derived from an EMBL/GenBank/DDBJ whole genome shotgun (WGS) entry which is preliminary data.</text>
</comment>
<protein>
    <submittedName>
        <fullName evidence="2">Uncharacterized protein</fullName>
    </submittedName>
</protein>
<evidence type="ECO:0000313" key="3">
    <source>
        <dbReference type="Proteomes" id="UP000568106"/>
    </source>
</evidence>
<feature type="transmembrane region" description="Helical" evidence="1">
    <location>
        <begin position="100"/>
        <end position="118"/>
    </location>
</feature>
<organism evidence="2 3">
    <name type="scientific">Tunturiibacter empetritectus</name>
    <dbReference type="NCBI Taxonomy" id="3069691"/>
    <lineage>
        <taxon>Bacteria</taxon>
        <taxon>Pseudomonadati</taxon>
        <taxon>Acidobacteriota</taxon>
        <taxon>Terriglobia</taxon>
        <taxon>Terriglobales</taxon>
        <taxon>Acidobacteriaceae</taxon>
        <taxon>Tunturiibacter</taxon>
    </lineage>
</organism>
<keyword evidence="1" id="KW-0472">Membrane</keyword>
<evidence type="ECO:0000313" key="2">
    <source>
        <dbReference type="EMBL" id="MBB5316916.1"/>
    </source>
</evidence>
<sequence length="137" mass="15180">MHYVMGRAHNALVDSFSFQKFAVIGRSRQKSNLVNGSLSAHRNQMRTINTKYFVLIFTAAVALIIVVLSLLFFYEAFNLNLPADRLGAIKETYDLAVSKVLLSMFTTLVTAVLTYIFGKQLISAVADRIRSKAGGNS</sequence>
<keyword evidence="1" id="KW-0812">Transmembrane</keyword>
<name>A0A7W8MQN6_9BACT</name>
<keyword evidence="1" id="KW-1133">Transmembrane helix</keyword>
<accession>A0A7W8MQN6</accession>
<dbReference type="Proteomes" id="UP000568106">
    <property type="component" value="Unassembled WGS sequence"/>
</dbReference>
<evidence type="ECO:0000256" key="1">
    <source>
        <dbReference type="SAM" id="Phobius"/>
    </source>
</evidence>
<feature type="transmembrane region" description="Helical" evidence="1">
    <location>
        <begin position="52"/>
        <end position="74"/>
    </location>
</feature>
<dbReference type="EMBL" id="JACHDY010000002">
    <property type="protein sequence ID" value="MBB5316916.1"/>
    <property type="molecule type" value="Genomic_DNA"/>
</dbReference>